<protein>
    <submittedName>
        <fullName evidence="2">Uncharacterized protein</fullName>
    </submittedName>
</protein>
<feature type="compositionally biased region" description="Basic and acidic residues" evidence="1">
    <location>
        <begin position="46"/>
        <end position="62"/>
    </location>
</feature>
<name>A0A0E0AW96_9ORYZ</name>
<evidence type="ECO:0000313" key="3">
    <source>
        <dbReference type="Proteomes" id="UP000026961"/>
    </source>
</evidence>
<proteinExistence type="predicted"/>
<sequence length="89" mass="9703">MAPERVPLLAGKLGHDERGRRHGGGLGGAVPGEHLHQPVHHRRRRADPPERGLAEPRVRRDVDEDPDAAAAARRAILLAGGRPLQRSQK</sequence>
<keyword evidence="3" id="KW-1185">Reference proteome</keyword>
<dbReference type="EnsemblPlants" id="OGLUM08G17880.1">
    <property type="protein sequence ID" value="OGLUM08G17880.1"/>
    <property type="gene ID" value="OGLUM08G17880"/>
</dbReference>
<dbReference type="HOGENOM" id="CLU_2458439_0_0_1"/>
<dbReference type="AlphaFoldDB" id="A0A0E0AW96"/>
<evidence type="ECO:0000256" key="1">
    <source>
        <dbReference type="SAM" id="MobiDB-lite"/>
    </source>
</evidence>
<feature type="region of interest" description="Disordered" evidence="1">
    <location>
        <begin position="1"/>
        <end position="69"/>
    </location>
</feature>
<reference evidence="2" key="1">
    <citation type="submission" date="2015-04" db="UniProtKB">
        <authorList>
            <consortium name="EnsemblPlants"/>
        </authorList>
    </citation>
    <scope>IDENTIFICATION</scope>
</reference>
<reference evidence="2" key="2">
    <citation type="submission" date="2018-05" db="EMBL/GenBank/DDBJ databases">
        <title>OgluRS3 (Oryza glumaepatula Reference Sequence Version 3).</title>
        <authorList>
            <person name="Zhang J."/>
            <person name="Kudrna D."/>
            <person name="Lee S."/>
            <person name="Talag J."/>
            <person name="Welchert J."/>
            <person name="Wing R.A."/>
        </authorList>
    </citation>
    <scope>NUCLEOTIDE SEQUENCE [LARGE SCALE GENOMIC DNA]</scope>
</reference>
<evidence type="ECO:0000313" key="2">
    <source>
        <dbReference type="EnsemblPlants" id="OGLUM08G17880.1"/>
    </source>
</evidence>
<dbReference type="Gramene" id="OGLUM08G17880.1">
    <property type="protein sequence ID" value="OGLUM08G17880.1"/>
    <property type="gene ID" value="OGLUM08G17880"/>
</dbReference>
<organism evidence="2">
    <name type="scientific">Oryza glumipatula</name>
    <dbReference type="NCBI Taxonomy" id="40148"/>
    <lineage>
        <taxon>Eukaryota</taxon>
        <taxon>Viridiplantae</taxon>
        <taxon>Streptophyta</taxon>
        <taxon>Embryophyta</taxon>
        <taxon>Tracheophyta</taxon>
        <taxon>Spermatophyta</taxon>
        <taxon>Magnoliopsida</taxon>
        <taxon>Liliopsida</taxon>
        <taxon>Poales</taxon>
        <taxon>Poaceae</taxon>
        <taxon>BOP clade</taxon>
        <taxon>Oryzoideae</taxon>
        <taxon>Oryzeae</taxon>
        <taxon>Oryzinae</taxon>
        <taxon>Oryza</taxon>
    </lineage>
</organism>
<accession>A0A0E0AW96</accession>
<dbReference type="Proteomes" id="UP000026961">
    <property type="component" value="Chromosome 8"/>
</dbReference>